<dbReference type="Gramene" id="Mp6g15930.1">
    <property type="protein sequence ID" value="Mp6g15930.1.cds1"/>
    <property type="gene ID" value="Mp6g15930"/>
</dbReference>
<evidence type="ECO:0000256" key="1">
    <source>
        <dbReference type="SAM" id="Phobius"/>
    </source>
</evidence>
<dbReference type="EMBL" id="KZ772728">
    <property type="protein sequence ID" value="PTQ37658.1"/>
    <property type="molecule type" value="Genomic_DNA"/>
</dbReference>
<keyword evidence="1" id="KW-1133">Transmembrane helix</keyword>
<dbReference type="Proteomes" id="UP000244005">
    <property type="component" value="Unassembled WGS sequence"/>
</dbReference>
<evidence type="ECO:0000313" key="2">
    <source>
        <dbReference type="EMBL" id="PTQ37658.1"/>
    </source>
</evidence>
<keyword evidence="1" id="KW-0812">Transmembrane</keyword>
<gene>
    <name evidence="2" type="ORF">MARPO_0056s0105</name>
</gene>
<name>A0A2R6WUY8_MARPO</name>
<keyword evidence="1" id="KW-0472">Membrane</keyword>
<sequence>MRRGSKSRTLRLGLLGQRETRLVSTRNRALCLSPLSSHFVLYCILSAFLACNAMPSIEESTHTFTRMFFFSNIGQYSNPSRFHFWICLERMNVSHVLLITSTLS</sequence>
<evidence type="ECO:0000313" key="3">
    <source>
        <dbReference type="Proteomes" id="UP000244005"/>
    </source>
</evidence>
<organism evidence="2 3">
    <name type="scientific">Marchantia polymorpha</name>
    <name type="common">Common liverwort</name>
    <name type="synonym">Marchantia aquatica</name>
    <dbReference type="NCBI Taxonomy" id="3197"/>
    <lineage>
        <taxon>Eukaryota</taxon>
        <taxon>Viridiplantae</taxon>
        <taxon>Streptophyta</taxon>
        <taxon>Embryophyta</taxon>
        <taxon>Marchantiophyta</taxon>
        <taxon>Marchantiopsida</taxon>
        <taxon>Marchantiidae</taxon>
        <taxon>Marchantiales</taxon>
        <taxon>Marchantiaceae</taxon>
        <taxon>Marchantia</taxon>
    </lineage>
</organism>
<accession>A0A2R6WUY8</accession>
<feature type="transmembrane region" description="Helical" evidence="1">
    <location>
        <begin position="29"/>
        <end position="50"/>
    </location>
</feature>
<reference evidence="3" key="1">
    <citation type="journal article" date="2017" name="Cell">
        <title>Insights into land plant evolution garnered from the Marchantia polymorpha genome.</title>
        <authorList>
            <person name="Bowman J.L."/>
            <person name="Kohchi T."/>
            <person name="Yamato K.T."/>
            <person name="Jenkins J."/>
            <person name="Shu S."/>
            <person name="Ishizaki K."/>
            <person name="Yamaoka S."/>
            <person name="Nishihama R."/>
            <person name="Nakamura Y."/>
            <person name="Berger F."/>
            <person name="Adam C."/>
            <person name="Aki S.S."/>
            <person name="Althoff F."/>
            <person name="Araki T."/>
            <person name="Arteaga-Vazquez M.A."/>
            <person name="Balasubrmanian S."/>
            <person name="Barry K."/>
            <person name="Bauer D."/>
            <person name="Boehm C.R."/>
            <person name="Briginshaw L."/>
            <person name="Caballero-Perez J."/>
            <person name="Catarino B."/>
            <person name="Chen F."/>
            <person name="Chiyoda S."/>
            <person name="Chovatia M."/>
            <person name="Davies K.M."/>
            <person name="Delmans M."/>
            <person name="Demura T."/>
            <person name="Dierschke T."/>
            <person name="Dolan L."/>
            <person name="Dorantes-Acosta A.E."/>
            <person name="Eklund D.M."/>
            <person name="Florent S.N."/>
            <person name="Flores-Sandoval E."/>
            <person name="Fujiyama A."/>
            <person name="Fukuzawa H."/>
            <person name="Galik B."/>
            <person name="Grimanelli D."/>
            <person name="Grimwood J."/>
            <person name="Grossniklaus U."/>
            <person name="Hamada T."/>
            <person name="Haseloff J."/>
            <person name="Hetherington A.J."/>
            <person name="Higo A."/>
            <person name="Hirakawa Y."/>
            <person name="Hundley H.N."/>
            <person name="Ikeda Y."/>
            <person name="Inoue K."/>
            <person name="Inoue S.I."/>
            <person name="Ishida S."/>
            <person name="Jia Q."/>
            <person name="Kakita M."/>
            <person name="Kanazawa T."/>
            <person name="Kawai Y."/>
            <person name="Kawashima T."/>
            <person name="Kennedy M."/>
            <person name="Kinose K."/>
            <person name="Kinoshita T."/>
            <person name="Kohara Y."/>
            <person name="Koide E."/>
            <person name="Komatsu K."/>
            <person name="Kopischke S."/>
            <person name="Kubo M."/>
            <person name="Kyozuka J."/>
            <person name="Lagercrantz U."/>
            <person name="Lin S.S."/>
            <person name="Lindquist E."/>
            <person name="Lipzen A.M."/>
            <person name="Lu C.W."/>
            <person name="De Luna E."/>
            <person name="Martienssen R.A."/>
            <person name="Minamino N."/>
            <person name="Mizutani M."/>
            <person name="Mizutani M."/>
            <person name="Mochizuki N."/>
            <person name="Monte I."/>
            <person name="Mosher R."/>
            <person name="Nagasaki H."/>
            <person name="Nakagami H."/>
            <person name="Naramoto S."/>
            <person name="Nishitani K."/>
            <person name="Ohtani M."/>
            <person name="Okamoto T."/>
            <person name="Okumura M."/>
            <person name="Phillips J."/>
            <person name="Pollak B."/>
            <person name="Reinders A."/>
            <person name="Rovekamp M."/>
            <person name="Sano R."/>
            <person name="Sawa S."/>
            <person name="Schmid M.W."/>
            <person name="Shirakawa M."/>
            <person name="Solano R."/>
            <person name="Spunde A."/>
            <person name="Suetsugu N."/>
            <person name="Sugano S."/>
            <person name="Sugiyama A."/>
            <person name="Sun R."/>
            <person name="Suzuki Y."/>
            <person name="Takenaka M."/>
            <person name="Takezawa D."/>
            <person name="Tomogane H."/>
            <person name="Tsuzuki M."/>
            <person name="Ueda T."/>
            <person name="Umeda M."/>
            <person name="Ward J.M."/>
            <person name="Watanabe Y."/>
            <person name="Yazaki K."/>
            <person name="Yokoyama R."/>
            <person name="Yoshitake Y."/>
            <person name="Yotsui I."/>
            <person name="Zachgo S."/>
            <person name="Schmutz J."/>
        </authorList>
    </citation>
    <scope>NUCLEOTIDE SEQUENCE [LARGE SCALE GENOMIC DNA]</scope>
    <source>
        <strain evidence="3">Tak-1</strain>
    </source>
</reference>
<dbReference type="AlphaFoldDB" id="A0A2R6WUY8"/>
<protein>
    <submittedName>
        <fullName evidence="2">Uncharacterized protein</fullName>
    </submittedName>
</protein>
<keyword evidence="3" id="KW-1185">Reference proteome</keyword>
<proteinExistence type="predicted"/>